<accession>A0A0L8BEE8</accession>
<sequence length="234" mass="25253">MTAPSAPADTVLEIVRAALEPHGLFLRGTLNFASSDAAPLLADGRPAASVVLIGNIGGSLWQPFVRWREEAPDRGGADPLDTWSKAVIGEIARANGATAYFPSDPPWQPFQQWAMRAEGLKASPLGILIHPRYGLWHGYRGALAFAMALPADGERTTAHPCDSCVEKPCIAACPAGALERLQFDVGRCRSHLRTEAGRSGCLKRGCLARDACPVGRDYRYPRDQLHFHMAALSL</sequence>
<dbReference type="OrthoDB" id="8279740at2"/>
<dbReference type="EMBL" id="LGAP01000043">
    <property type="protein sequence ID" value="KOF13027.1"/>
    <property type="molecule type" value="Genomic_DNA"/>
</dbReference>
<dbReference type="Proteomes" id="UP000037425">
    <property type="component" value="Unassembled WGS sequence"/>
</dbReference>
<gene>
    <name evidence="1" type="ORF">AC244_32430</name>
</gene>
<dbReference type="PATRIC" id="fig|106592.7.peg.5958"/>
<evidence type="ECO:0000313" key="2">
    <source>
        <dbReference type="Proteomes" id="UP000037425"/>
    </source>
</evidence>
<organism evidence="1 2">
    <name type="scientific">Ensifer adhaerens</name>
    <name type="common">Sinorhizobium morelense</name>
    <dbReference type="NCBI Taxonomy" id="106592"/>
    <lineage>
        <taxon>Bacteria</taxon>
        <taxon>Pseudomonadati</taxon>
        <taxon>Pseudomonadota</taxon>
        <taxon>Alphaproteobacteria</taxon>
        <taxon>Hyphomicrobiales</taxon>
        <taxon>Rhizobiaceae</taxon>
        <taxon>Sinorhizobium/Ensifer group</taxon>
        <taxon>Ensifer</taxon>
    </lineage>
</organism>
<dbReference type="AlphaFoldDB" id="A0A0L8BEE8"/>
<evidence type="ECO:0000313" key="1">
    <source>
        <dbReference type="EMBL" id="KOF13027.1"/>
    </source>
</evidence>
<reference evidence="2" key="1">
    <citation type="submission" date="2015-07" db="EMBL/GenBank/DDBJ databases">
        <title>Whole genome sequence of an Ensifer adhaerens strain isolated from a cave pool in the Wind Cave National Park.</title>
        <authorList>
            <person name="Eng W.W.H."/>
            <person name="Gan H.M."/>
            <person name="Barton H.A."/>
            <person name="Savka M.A."/>
        </authorList>
    </citation>
    <scope>NUCLEOTIDE SEQUENCE [LARGE SCALE GENOMIC DNA]</scope>
    <source>
        <strain evidence="2">SD006</strain>
    </source>
</reference>
<protein>
    <submittedName>
        <fullName evidence="1">Ferredoxin</fullName>
    </submittedName>
</protein>
<comment type="caution">
    <text evidence="1">The sequence shown here is derived from an EMBL/GenBank/DDBJ whole genome shotgun (WGS) entry which is preliminary data.</text>
</comment>
<name>A0A0L8BEE8_ENSAD</name>
<dbReference type="RefSeq" id="WP_053252925.1">
    <property type="nucleotide sequence ID" value="NZ_LGAP01000043.1"/>
</dbReference>
<proteinExistence type="predicted"/>